<keyword evidence="1" id="KW-0812">Transmembrane</keyword>
<protein>
    <submittedName>
        <fullName evidence="2">Uncharacterized protein</fullName>
    </submittedName>
</protein>
<keyword evidence="3" id="KW-1185">Reference proteome</keyword>
<comment type="caution">
    <text evidence="2">The sequence shown here is derived from an EMBL/GenBank/DDBJ whole genome shotgun (WGS) entry which is preliminary data.</text>
</comment>
<evidence type="ECO:0000313" key="2">
    <source>
        <dbReference type="EMBL" id="KAA8998111.1"/>
    </source>
</evidence>
<sequence>MKISAQSENSLSTLRREGKLIEREIRSRDPNLAARVEDVARLVNPAQSPAIPRPAGLPVVLTVFFLLIVSALSVIILNDNFFLAQFYIQSAIVYFILMIFFVIFPAFAGMYLISRGYSLGLEIHYWLSLAALILSLAACAVLAGKFLRGDVSLFALITQVLVVSLAFFVRRLMRSASFATTVRRCRTLRIVATLREWRQDGKEKF</sequence>
<reference evidence="2 3" key="1">
    <citation type="submission" date="2019-09" db="EMBL/GenBank/DDBJ databases">
        <authorList>
            <person name="Li Y."/>
        </authorList>
    </citation>
    <scope>NUCLEOTIDE SEQUENCE [LARGE SCALE GENOMIC DNA]</scope>
    <source>
        <strain evidence="2 3">L3-3HA</strain>
    </source>
</reference>
<evidence type="ECO:0000256" key="1">
    <source>
        <dbReference type="SAM" id="Phobius"/>
    </source>
</evidence>
<dbReference type="RefSeq" id="WP_150436170.1">
    <property type="nucleotide sequence ID" value="NZ_VYKJ01000009.1"/>
</dbReference>
<keyword evidence="1" id="KW-1133">Transmembrane helix</keyword>
<keyword evidence="1" id="KW-0472">Membrane</keyword>
<feature type="transmembrane region" description="Helical" evidence="1">
    <location>
        <begin position="125"/>
        <end position="147"/>
    </location>
</feature>
<gene>
    <name evidence="2" type="ORF">FJU30_16975</name>
</gene>
<evidence type="ECO:0000313" key="3">
    <source>
        <dbReference type="Proteomes" id="UP000335415"/>
    </source>
</evidence>
<dbReference type="EMBL" id="VYKJ01000009">
    <property type="protein sequence ID" value="KAA8998111.1"/>
    <property type="molecule type" value="Genomic_DNA"/>
</dbReference>
<organism evidence="2 3">
    <name type="scientific">Affinibrenneria salicis</name>
    <dbReference type="NCBI Taxonomy" id="2590031"/>
    <lineage>
        <taxon>Bacteria</taxon>
        <taxon>Pseudomonadati</taxon>
        <taxon>Pseudomonadota</taxon>
        <taxon>Gammaproteobacteria</taxon>
        <taxon>Enterobacterales</taxon>
        <taxon>Pectobacteriaceae</taxon>
        <taxon>Affinibrenneria</taxon>
    </lineage>
</organism>
<feature type="transmembrane region" description="Helical" evidence="1">
    <location>
        <begin position="55"/>
        <end position="77"/>
    </location>
</feature>
<name>A0A5J5FX22_9GAMM</name>
<proteinExistence type="predicted"/>
<dbReference type="Proteomes" id="UP000335415">
    <property type="component" value="Unassembled WGS sequence"/>
</dbReference>
<feature type="transmembrane region" description="Helical" evidence="1">
    <location>
        <begin position="92"/>
        <end position="113"/>
    </location>
</feature>
<feature type="transmembrane region" description="Helical" evidence="1">
    <location>
        <begin position="153"/>
        <end position="173"/>
    </location>
</feature>
<dbReference type="AlphaFoldDB" id="A0A5J5FX22"/>
<accession>A0A5J5FX22</accession>